<organism evidence="2 3">
    <name type="scientific">Robertmurraya beringensis</name>
    <dbReference type="NCBI Taxonomy" id="641660"/>
    <lineage>
        <taxon>Bacteria</taxon>
        <taxon>Bacillati</taxon>
        <taxon>Bacillota</taxon>
        <taxon>Bacilli</taxon>
        <taxon>Bacillales</taxon>
        <taxon>Bacillaceae</taxon>
        <taxon>Robertmurraya</taxon>
    </lineage>
</organism>
<keyword evidence="3" id="KW-1185">Reference proteome</keyword>
<accession>A0ABV6KUL6</accession>
<sequence>MKFKKLVGITFLSLSLMFPYFSSASAETSQVNKEKYYYENNKTKVTKEIVQTENGQATFTRKTEANGTVYAELIEKDFTTIIEYDPNTKELFVNGEKQEFEIAEVNEQQNTSGDFSIMAVPSGGTYVGAFNYSLNIATLTASAAAAALSTVTKAPYSGCLAAVSVFIGSASTLYYTIYQYRYPMKCSATPYFNQTKVWTNSSRSVVSSIVESGKFFSSQPIPASCTP</sequence>
<feature type="chain" id="PRO_5045376402" evidence="1">
    <location>
        <begin position="27"/>
        <end position="227"/>
    </location>
</feature>
<dbReference type="Proteomes" id="UP001589738">
    <property type="component" value="Unassembled WGS sequence"/>
</dbReference>
<evidence type="ECO:0000313" key="3">
    <source>
        <dbReference type="Proteomes" id="UP001589738"/>
    </source>
</evidence>
<dbReference type="RefSeq" id="WP_160548899.1">
    <property type="nucleotide sequence ID" value="NZ_JBHLUU010000114.1"/>
</dbReference>
<evidence type="ECO:0000256" key="1">
    <source>
        <dbReference type="SAM" id="SignalP"/>
    </source>
</evidence>
<proteinExistence type="predicted"/>
<name>A0ABV6KUL6_9BACI</name>
<reference evidence="2 3" key="1">
    <citation type="submission" date="2024-09" db="EMBL/GenBank/DDBJ databases">
        <authorList>
            <person name="Sun Q."/>
            <person name="Mori K."/>
        </authorList>
    </citation>
    <scope>NUCLEOTIDE SEQUENCE [LARGE SCALE GENOMIC DNA]</scope>
    <source>
        <strain evidence="2 3">CGMCC 1.9126</strain>
    </source>
</reference>
<keyword evidence="1" id="KW-0732">Signal</keyword>
<feature type="signal peptide" evidence="1">
    <location>
        <begin position="1"/>
        <end position="26"/>
    </location>
</feature>
<evidence type="ECO:0000313" key="2">
    <source>
        <dbReference type="EMBL" id="MFC0476969.1"/>
    </source>
</evidence>
<gene>
    <name evidence="2" type="ORF">ACFFHF_17330</name>
</gene>
<comment type="caution">
    <text evidence="2">The sequence shown here is derived from an EMBL/GenBank/DDBJ whole genome shotgun (WGS) entry which is preliminary data.</text>
</comment>
<dbReference type="EMBL" id="JBHLUU010000114">
    <property type="protein sequence ID" value="MFC0476969.1"/>
    <property type="molecule type" value="Genomic_DNA"/>
</dbReference>
<protein>
    <submittedName>
        <fullName evidence="2">Uncharacterized protein</fullName>
    </submittedName>
</protein>